<dbReference type="Pfam" id="PF00465">
    <property type="entry name" value="Fe-ADH"/>
    <property type="match status" value="1"/>
</dbReference>
<keyword evidence="2" id="KW-0560">Oxidoreductase</keyword>
<name>A0P0G7_ROSAI</name>
<dbReference type="GO" id="GO:0046872">
    <property type="term" value="F:metal ion binding"/>
    <property type="evidence" value="ECO:0007669"/>
    <property type="project" value="InterPro"/>
</dbReference>
<dbReference type="eggNOG" id="COG1454">
    <property type="taxonomic scope" value="Bacteria"/>
</dbReference>
<evidence type="ECO:0000256" key="1">
    <source>
        <dbReference type="ARBA" id="ARBA00007358"/>
    </source>
</evidence>
<dbReference type="RefSeq" id="WP_006938530.1">
    <property type="nucleotide sequence ID" value="NZ_AAUW01000020.1"/>
</dbReference>
<dbReference type="SUPFAM" id="SSF56796">
    <property type="entry name" value="Dehydroquinate synthase-like"/>
    <property type="match status" value="1"/>
</dbReference>
<comment type="similarity">
    <text evidence="1">Belongs to the iron-containing alcohol dehydrogenase family.</text>
</comment>
<sequence>MTYPGTIRRKTFQFGPIQSRVLFGSGTRKSLEEELATAGLSRIMVLTTPGRAVLADEVRSLAGSRVAGVFNGAAMHTPVEVTDKALRELETLKADGILAIGGGSTIGLGKALAARTGLPQTVLPTTYSGSEMTPILGETKDGIKTTRSGPEILPGTVIYDVELTHGLPVATSVTSGINAIAHGIEALYAVNGNPVVDTLALEGISALVKALPDIVEDQASDTGRENALYGAWLCGICLGSVGMALHHKLCHVLGGSFGLPHAETHTVVLPHALAYNAPAIPAVIERLQPVLGTDPARGLQDFARRLGAPKSLAEIGMPQDGIDKATELALKARYPNPRPLEAEAIRSTLNRAWSGGPA</sequence>
<accession>A0P0G7</accession>
<dbReference type="GO" id="GO:0004022">
    <property type="term" value="F:alcohol dehydrogenase (NAD+) activity"/>
    <property type="evidence" value="ECO:0007669"/>
    <property type="project" value="TreeGrafter"/>
</dbReference>
<dbReference type="Gene3D" id="3.40.50.1970">
    <property type="match status" value="1"/>
</dbReference>
<dbReference type="PANTHER" id="PTHR11496">
    <property type="entry name" value="ALCOHOL DEHYDROGENASE"/>
    <property type="match status" value="1"/>
</dbReference>
<comment type="caution">
    <text evidence="6">The sequence shown here is derived from an EMBL/GenBank/DDBJ whole genome shotgun (WGS) entry which is preliminary data.</text>
</comment>
<dbReference type="InterPro" id="IPR034786">
    <property type="entry name" value="MAR"/>
</dbReference>
<organism evidence="6 7">
    <name type="scientific">Roseibium aggregatum (strain ATCC 25650 / DSM 13394 / JCM 20685 / NBRC 16684 / NCIMB 2208 / IAM 12614 / B1)</name>
    <name type="common">Stappia aggregata</name>
    <dbReference type="NCBI Taxonomy" id="384765"/>
    <lineage>
        <taxon>Bacteria</taxon>
        <taxon>Pseudomonadati</taxon>
        <taxon>Pseudomonadota</taxon>
        <taxon>Alphaproteobacteria</taxon>
        <taxon>Hyphomicrobiales</taxon>
        <taxon>Stappiaceae</taxon>
        <taxon>Roseibium</taxon>
    </lineage>
</organism>
<keyword evidence="3" id="KW-0520">NAD</keyword>
<dbReference type="PANTHER" id="PTHR11496:SF102">
    <property type="entry name" value="ALCOHOL DEHYDROGENASE 4"/>
    <property type="match status" value="1"/>
</dbReference>
<dbReference type="GeneID" id="68849013"/>
<dbReference type="OrthoDB" id="3812122at2"/>
<proteinExistence type="inferred from homology"/>
<dbReference type="InterPro" id="IPR039697">
    <property type="entry name" value="Alcohol_dehydrogenase_Fe"/>
</dbReference>
<dbReference type="InterPro" id="IPR001670">
    <property type="entry name" value="ADH_Fe/GldA"/>
</dbReference>
<dbReference type="EMBL" id="AAUW01000020">
    <property type="protein sequence ID" value="EAV41575.1"/>
    <property type="molecule type" value="Genomic_DNA"/>
</dbReference>
<evidence type="ECO:0000256" key="2">
    <source>
        <dbReference type="ARBA" id="ARBA00023002"/>
    </source>
</evidence>
<dbReference type="Gene3D" id="1.20.1090.10">
    <property type="entry name" value="Dehydroquinate synthase-like - alpha domain"/>
    <property type="match status" value="1"/>
</dbReference>
<gene>
    <name evidence="6" type="ORF">SIAM614_30731</name>
</gene>
<evidence type="ECO:0000313" key="7">
    <source>
        <dbReference type="Proteomes" id="UP000004848"/>
    </source>
</evidence>
<dbReference type="AlphaFoldDB" id="A0P0G7"/>
<evidence type="ECO:0000259" key="4">
    <source>
        <dbReference type="Pfam" id="PF00465"/>
    </source>
</evidence>
<evidence type="ECO:0000259" key="5">
    <source>
        <dbReference type="Pfam" id="PF25137"/>
    </source>
</evidence>
<dbReference type="InterPro" id="IPR056798">
    <property type="entry name" value="ADH_Fe_C"/>
</dbReference>
<dbReference type="Pfam" id="PF25137">
    <property type="entry name" value="ADH_Fe_C"/>
    <property type="match status" value="1"/>
</dbReference>
<dbReference type="CDD" id="cd08177">
    <property type="entry name" value="MAR"/>
    <property type="match status" value="1"/>
</dbReference>
<reference evidence="6 7" key="1">
    <citation type="submission" date="2006-05" db="EMBL/GenBank/DDBJ databases">
        <authorList>
            <person name="King G."/>
            <person name="Ferriera S."/>
            <person name="Johnson J."/>
            <person name="Kravitz S."/>
            <person name="Beeson K."/>
            <person name="Sutton G."/>
            <person name="Rogers Y.-H."/>
            <person name="Friedman R."/>
            <person name="Frazier M."/>
            <person name="Venter J.C."/>
        </authorList>
    </citation>
    <scope>NUCLEOTIDE SEQUENCE [LARGE SCALE GENOMIC DNA]</scope>
    <source>
        <strain evidence="7">ATCC 25650 / DSM 13394 / JCM 20685 / NBRC 16684 / NCIMB 2208 / IAM 12614 / B1</strain>
    </source>
</reference>
<protein>
    <submittedName>
        <fullName evidence="6">Maleylacetate reductase</fullName>
    </submittedName>
</protein>
<dbReference type="GO" id="GO:0018506">
    <property type="term" value="F:maleylacetate reductase activity"/>
    <property type="evidence" value="ECO:0007669"/>
    <property type="project" value="InterPro"/>
</dbReference>
<feature type="domain" description="Alcohol dehydrogenase iron-type/glycerol dehydrogenase GldA" evidence="4">
    <location>
        <begin position="19"/>
        <end position="160"/>
    </location>
</feature>
<feature type="domain" description="Fe-containing alcohol dehydrogenase-like C-terminal" evidence="5">
    <location>
        <begin position="173"/>
        <end position="353"/>
    </location>
</feature>
<evidence type="ECO:0000256" key="3">
    <source>
        <dbReference type="ARBA" id="ARBA00023027"/>
    </source>
</evidence>
<evidence type="ECO:0000313" key="6">
    <source>
        <dbReference type="EMBL" id="EAV41575.1"/>
    </source>
</evidence>
<dbReference type="Proteomes" id="UP000004848">
    <property type="component" value="Unassembled WGS sequence"/>
</dbReference>